<dbReference type="GO" id="GO:0030983">
    <property type="term" value="F:mismatched DNA binding"/>
    <property type="evidence" value="ECO:0007669"/>
    <property type="project" value="InterPro"/>
</dbReference>
<dbReference type="EMBL" id="JABCKI010000136">
    <property type="protein sequence ID" value="KAG5652337.1"/>
    <property type="molecule type" value="Genomic_DNA"/>
</dbReference>
<dbReference type="Pfam" id="PF00488">
    <property type="entry name" value="MutS_V"/>
    <property type="match status" value="1"/>
</dbReference>
<evidence type="ECO:0000313" key="11">
    <source>
        <dbReference type="Proteomes" id="UP000717328"/>
    </source>
</evidence>
<dbReference type="InterPro" id="IPR045076">
    <property type="entry name" value="MutS"/>
</dbReference>
<evidence type="ECO:0000259" key="9">
    <source>
        <dbReference type="PROSITE" id="PS00486"/>
    </source>
</evidence>
<evidence type="ECO:0000256" key="3">
    <source>
        <dbReference type="ARBA" id="ARBA00022763"/>
    </source>
</evidence>
<dbReference type="GO" id="GO:0006298">
    <property type="term" value="P:mismatch repair"/>
    <property type="evidence" value="ECO:0007669"/>
    <property type="project" value="InterPro"/>
</dbReference>
<evidence type="ECO:0000256" key="1">
    <source>
        <dbReference type="ARBA" id="ARBA00007094"/>
    </source>
</evidence>
<evidence type="ECO:0000256" key="8">
    <source>
        <dbReference type="SAM" id="MobiDB-lite"/>
    </source>
</evidence>
<dbReference type="Proteomes" id="UP000717328">
    <property type="component" value="Unassembled WGS sequence"/>
</dbReference>
<keyword evidence="2" id="KW-0547">Nucleotide-binding</keyword>
<gene>
    <name evidence="10" type="ORF">H0H81_005358</name>
</gene>
<evidence type="ECO:0000313" key="10">
    <source>
        <dbReference type="EMBL" id="KAG5652337.1"/>
    </source>
</evidence>
<dbReference type="SUPFAM" id="SSF52540">
    <property type="entry name" value="P-loop containing nucleoside triphosphate hydrolases"/>
    <property type="match status" value="1"/>
</dbReference>
<feature type="compositionally biased region" description="Polar residues" evidence="8">
    <location>
        <begin position="12"/>
        <end position="27"/>
    </location>
</feature>
<reference evidence="10" key="1">
    <citation type="submission" date="2021-02" db="EMBL/GenBank/DDBJ databases">
        <authorList>
            <person name="Nieuwenhuis M."/>
            <person name="Van De Peppel L.J.J."/>
        </authorList>
    </citation>
    <scope>NUCLEOTIDE SEQUENCE</scope>
    <source>
        <strain evidence="10">D49</strain>
    </source>
</reference>
<evidence type="ECO:0000256" key="5">
    <source>
        <dbReference type="ARBA" id="ARBA00023125"/>
    </source>
</evidence>
<dbReference type="InterPro" id="IPR016151">
    <property type="entry name" value="DNA_mismatch_repair_MutS_N"/>
</dbReference>
<keyword evidence="4" id="KW-0067">ATP-binding</keyword>
<dbReference type="AlphaFoldDB" id="A0A9P7GKL1"/>
<dbReference type="PIRSF" id="PIRSF037677">
    <property type="entry name" value="DNA_mis_repair_Msh6"/>
    <property type="match status" value="1"/>
</dbReference>
<accession>A0A9P7GKL1</accession>
<dbReference type="InterPro" id="IPR027417">
    <property type="entry name" value="P-loop_NTPase"/>
</dbReference>
<feature type="region of interest" description="Disordered" evidence="8">
    <location>
        <begin position="160"/>
        <end position="187"/>
    </location>
</feature>
<dbReference type="InterPro" id="IPR036187">
    <property type="entry name" value="DNA_mismatch_repair_MutS_sf"/>
</dbReference>
<comment type="caution">
    <text evidence="10">The sequence shown here is derived from an EMBL/GenBank/DDBJ whole genome shotgun (WGS) entry which is preliminary data.</text>
</comment>
<dbReference type="InterPro" id="IPR017261">
    <property type="entry name" value="DNA_mismatch_repair_MutS/MSH"/>
</dbReference>
<keyword evidence="6" id="KW-0234">DNA repair</keyword>
<dbReference type="Pfam" id="PF01624">
    <property type="entry name" value="MutS_I"/>
    <property type="match status" value="1"/>
</dbReference>
<protein>
    <recommendedName>
        <fullName evidence="7">MutS protein homolog 3</fullName>
    </recommendedName>
</protein>
<feature type="compositionally biased region" description="Basic and acidic residues" evidence="8">
    <location>
        <begin position="91"/>
        <end position="101"/>
    </location>
</feature>
<dbReference type="InterPro" id="IPR000432">
    <property type="entry name" value="DNA_mismatch_repair_MutS_C"/>
</dbReference>
<dbReference type="GO" id="GO:0005634">
    <property type="term" value="C:nucleus"/>
    <property type="evidence" value="ECO:0007669"/>
    <property type="project" value="TreeGrafter"/>
</dbReference>
<reference evidence="10" key="2">
    <citation type="submission" date="2021-10" db="EMBL/GenBank/DDBJ databases">
        <title>Phylogenomics reveals ancestral predisposition of the termite-cultivated fungus Termitomyces towards a domesticated lifestyle.</title>
        <authorList>
            <person name="Auxier B."/>
            <person name="Grum-Grzhimaylo A."/>
            <person name="Cardenas M.E."/>
            <person name="Lodge J.D."/>
            <person name="Laessoe T."/>
            <person name="Pedersen O."/>
            <person name="Smith M.E."/>
            <person name="Kuyper T.W."/>
            <person name="Franco-Molano E.A."/>
            <person name="Baroni T.J."/>
            <person name="Aanen D.K."/>
        </authorList>
    </citation>
    <scope>NUCLEOTIDE SEQUENCE</scope>
    <source>
        <strain evidence="10">D49</strain>
    </source>
</reference>
<dbReference type="InterPro" id="IPR036678">
    <property type="entry name" value="MutS_con_dom_sf"/>
</dbReference>
<dbReference type="PANTHER" id="PTHR11361">
    <property type="entry name" value="DNA MISMATCH REPAIR PROTEIN MUTS FAMILY MEMBER"/>
    <property type="match status" value="1"/>
</dbReference>
<feature type="region of interest" description="Disordered" evidence="8">
    <location>
        <begin position="1"/>
        <end position="101"/>
    </location>
</feature>
<dbReference type="Pfam" id="PF05192">
    <property type="entry name" value="MutS_III"/>
    <property type="match status" value="1"/>
</dbReference>
<dbReference type="Gene3D" id="3.30.420.110">
    <property type="entry name" value="MutS, connector domain"/>
    <property type="match status" value="2"/>
</dbReference>
<dbReference type="Gene3D" id="3.40.50.300">
    <property type="entry name" value="P-loop containing nucleotide triphosphate hydrolases"/>
    <property type="match status" value="1"/>
</dbReference>
<dbReference type="GO" id="GO:0140664">
    <property type="term" value="F:ATP-dependent DNA damage sensor activity"/>
    <property type="evidence" value="ECO:0007669"/>
    <property type="project" value="InterPro"/>
</dbReference>
<dbReference type="GO" id="GO:0006312">
    <property type="term" value="P:mitotic recombination"/>
    <property type="evidence" value="ECO:0007669"/>
    <property type="project" value="TreeGrafter"/>
</dbReference>
<evidence type="ECO:0000256" key="6">
    <source>
        <dbReference type="ARBA" id="ARBA00023204"/>
    </source>
</evidence>
<keyword evidence="11" id="KW-1185">Reference proteome</keyword>
<comment type="similarity">
    <text evidence="1">Belongs to the DNA mismatch repair MutS family. MSH3 subfamily.</text>
</comment>
<dbReference type="OrthoDB" id="121051at2759"/>
<sequence>MPARKSHDRPQATISAFFQPSQRSSSGKRAASPIHIDMSDEDERPAKKARRSETAYQSPEPLALYREGPASQRRFNGASPDKLESSFPPRQRTDAEIAAARERREAFKKKLLLDNNPFLRNRSVQPEPEPESHKAQGADSTDEDSDNAFKELSLMFSNTSKARGKTKKAVPATAAKKVKNPPVLGPSGESYTPLEIQVLQLKSENPGTVLMIEVGYKYKFFGDDAKVAAKELGMVAFTDRNFVVASIPSHRRDIHLKKYEDTKIYVHDIDSVDDLERYSPPPFLCLIEETKPGTTGEVSVGMITICPSTGDVVWDDFEDTLMRIELEFDNSNNMDKDETCSYTTNRVTSTEEWTFCPNYENVKPLYWVGIPHSLTSLVMLTAVVCSTSSSGDKIRIEHFEKAMSYVDAFQLVSDFYTNKTKAAIASENFKSGRLMAEVADFPKRVVIALAHAIQHLSSFSIADAFLETQFFNKFTTKAHMLLAANTLTNLEIYRNETDQSVKGSLLWVLDRTKTKFGARLLRSWIGRPLVDKRQAEPTLVLQDRVDAVEEIIESSSGKLATLRQILHRLPDLAKGLCRIQYGQCTPKELAALLPAFNKIALAFDQVGAPADVGFRSNLLNEIIFSLPKLKEPLKGLMDAVILKKAAEDKKAEMWAEPERYPKITDAEMAIQHVEVELDDQLKAIRKLLKMPSLKWTSVMGDEYLVEVKKSDNRPIPDHWVNHSKTKFYARYQPPVVRQKLEERSQYQETLQAESNAAFSSFLEEIASNHYSILRDAVNKLAIADCLLSLALVALQENYVRPTFTDDDSLEIVDGRHPMVEALRPDPFVANTILMGGSKPRSKIITGPNMGGKSSCVRMIGLIAIMAQIGSYVPAASVKLGLLDSVLTRMGASDDLARGRSTFMVEMSETSEILHSATSKSLVILDELGRGTSTFDGVSDTSLSS</sequence>
<keyword evidence="5" id="KW-0238">DNA-binding</keyword>
<dbReference type="SMART" id="SM00533">
    <property type="entry name" value="MUTSd"/>
    <property type="match status" value="1"/>
</dbReference>
<dbReference type="SUPFAM" id="SSF48334">
    <property type="entry name" value="DNA repair protein MutS, domain III"/>
    <property type="match status" value="1"/>
</dbReference>
<proteinExistence type="inferred from homology"/>
<dbReference type="SMART" id="SM00534">
    <property type="entry name" value="MUTSac"/>
    <property type="match status" value="1"/>
</dbReference>
<feature type="region of interest" description="Disordered" evidence="8">
    <location>
        <begin position="117"/>
        <end position="145"/>
    </location>
</feature>
<dbReference type="InterPro" id="IPR007695">
    <property type="entry name" value="DNA_mismatch_repair_MutS-lik_N"/>
</dbReference>
<evidence type="ECO:0000256" key="4">
    <source>
        <dbReference type="ARBA" id="ARBA00022840"/>
    </source>
</evidence>
<dbReference type="PROSITE" id="PS00486">
    <property type="entry name" value="DNA_MISMATCH_REPAIR_2"/>
    <property type="match status" value="1"/>
</dbReference>
<dbReference type="InterPro" id="IPR007696">
    <property type="entry name" value="DNA_mismatch_repair_MutS_core"/>
</dbReference>
<feature type="domain" description="DNA mismatch repair proteins mutS family" evidence="9">
    <location>
        <begin position="920"/>
        <end position="936"/>
    </location>
</feature>
<dbReference type="Gene3D" id="1.10.1420.10">
    <property type="match status" value="2"/>
</dbReference>
<dbReference type="GO" id="GO:0005524">
    <property type="term" value="F:ATP binding"/>
    <property type="evidence" value="ECO:0007669"/>
    <property type="project" value="UniProtKB-KW"/>
</dbReference>
<dbReference type="Gene3D" id="3.40.1170.10">
    <property type="entry name" value="DNA repair protein MutS, domain I"/>
    <property type="match status" value="1"/>
</dbReference>
<dbReference type="SUPFAM" id="SSF55271">
    <property type="entry name" value="DNA repair protein MutS, domain I"/>
    <property type="match status" value="1"/>
</dbReference>
<name>A0A9P7GKL1_9AGAR</name>
<dbReference type="PANTHER" id="PTHR11361:SF122">
    <property type="entry name" value="DNA MISMATCH REPAIR PROTEIN MSH3"/>
    <property type="match status" value="1"/>
</dbReference>
<evidence type="ECO:0000256" key="2">
    <source>
        <dbReference type="ARBA" id="ARBA00022741"/>
    </source>
</evidence>
<dbReference type="FunFam" id="1.10.1420.10:FF:000004">
    <property type="entry name" value="DNA mismatch repair protein Msh3"/>
    <property type="match status" value="1"/>
</dbReference>
<keyword evidence="3" id="KW-0227">DNA damage</keyword>
<organism evidence="10 11">
    <name type="scientific">Sphagnurus paluster</name>
    <dbReference type="NCBI Taxonomy" id="117069"/>
    <lineage>
        <taxon>Eukaryota</taxon>
        <taxon>Fungi</taxon>
        <taxon>Dikarya</taxon>
        <taxon>Basidiomycota</taxon>
        <taxon>Agaricomycotina</taxon>
        <taxon>Agaricomycetes</taxon>
        <taxon>Agaricomycetidae</taxon>
        <taxon>Agaricales</taxon>
        <taxon>Tricholomatineae</taxon>
        <taxon>Lyophyllaceae</taxon>
        <taxon>Sphagnurus</taxon>
    </lineage>
</organism>
<evidence type="ECO:0000256" key="7">
    <source>
        <dbReference type="ARBA" id="ARBA00029792"/>
    </source>
</evidence>